<dbReference type="InterPro" id="IPR001194">
    <property type="entry name" value="cDENN_dom"/>
</dbReference>
<gene>
    <name evidence="3" type="ORF">TTHERM_00313190</name>
</gene>
<dbReference type="GO" id="GO:0031410">
    <property type="term" value="C:cytoplasmic vesicle"/>
    <property type="evidence" value="ECO:0007669"/>
    <property type="project" value="TreeGrafter"/>
</dbReference>
<dbReference type="InParanoid" id="Q22KG2"/>
<feature type="region of interest" description="Disordered" evidence="1">
    <location>
        <begin position="1139"/>
        <end position="1161"/>
    </location>
</feature>
<dbReference type="GO" id="GO:0032483">
    <property type="term" value="P:regulation of Rab protein signal transduction"/>
    <property type="evidence" value="ECO:0007669"/>
    <property type="project" value="TreeGrafter"/>
</dbReference>
<dbReference type="eggNOG" id="KOG2127">
    <property type="taxonomic scope" value="Eukaryota"/>
</dbReference>
<dbReference type="InterPro" id="IPR043153">
    <property type="entry name" value="DENN_C"/>
</dbReference>
<organism evidence="3 4">
    <name type="scientific">Tetrahymena thermophila (strain SB210)</name>
    <dbReference type="NCBI Taxonomy" id="312017"/>
    <lineage>
        <taxon>Eukaryota</taxon>
        <taxon>Sar</taxon>
        <taxon>Alveolata</taxon>
        <taxon>Ciliophora</taxon>
        <taxon>Intramacronucleata</taxon>
        <taxon>Oligohymenophorea</taxon>
        <taxon>Hymenostomatida</taxon>
        <taxon>Tetrahymenina</taxon>
        <taxon>Tetrahymenidae</taxon>
        <taxon>Tetrahymena</taxon>
    </lineage>
</organism>
<dbReference type="GeneID" id="7824659"/>
<dbReference type="PANTHER" id="PTHR12296:SF21">
    <property type="entry name" value="DENN DOMAIN-CONTAINING PROTEIN 3"/>
    <property type="match status" value="1"/>
</dbReference>
<sequence length="1161" mass="136569">MIATTNRVFDYFTTIGIDDKLIETHRSEEDLPLIGLEVIQLSSGSFKDTQTEKYVDILGDKSLWLRCYYGKDKPAITEIGVYYFKIIDGGIAIKAKHNYIPVSIVKSIEDRHPQTTQQTVEGFDYWKGNFDLTQLIQADYKPGYAFAMSYKVQSKNNFNTQILRVKVITAKISNSNKLKSGSLHVVVPIQHEVINFSFGLQEQNRVFCLQRDYEIQNKRYKPAVLDRYPLADHMHTPFPDAVSQFCFPEGVKFKRDNSTQPECFNFVLTLQDGCRIYCTCLIFNEVPDQKVIEQLGHIKIDDQTPLFVQKAICLISHYNYFDEYKQILKHLYRLSLSKNEIPIERFICNIVDDIRLPLEITDWGKLGIQYEIGPETVIFGTSHKYPPFSAKSLLTLFRLLDIDKIIFLFECILLEKKLFIISKYKSVITQVAEALISLIFPFQWNHVYIPILPDMFKTYMEAPLPLIIGLEQKLKNFDISSGIQSESIQAYLDSNDLINIEWMPALPEKFLKQLKKRLQPYSNLHLPIQDVKNFLDMQDLAFENPFAEDEIPPVNFDAFDIRDSFLEFVSSFMMKYKKFLIPPDKKKSNKEMSEIFDTREFLNFHKSSKQGTFLQKFTETTMFSYFIETRTQISPFEPYYQFFDICLEKKRSKKDPILFVKEQLTKTIFVQQPSEQDLDKSQYYSYERFPKLKPELFTKCQKLEEVIKAEFNLMEIEQQQEDTSQFDEYRWAKYLYEQIYYIWFQIFIVKLKQDFFSPYYTKLTDYAIFLLGQLRKKNHALTEIMYRFVIEACGYYGKDDRVIELVQQMKEQKIETSPITHGIFFQAVTQSKEYFAAQEEIRKKVFENQMTIIEEDSKDNENQEQKIAKGLNNIKLNVGTQIQQQNFKSKFDNILFTIIETCPNCNRNLFPEEIISNWKKGNTDYRTKCPIPSCSHEFVSKFQVVTLEEKQGIDITNVSVYNNLRKQVEFLSPLIVRKEIENIMKQKGQSSIMSNKFEEEHPIIYWNIILYFKLIRAPTFFLEFNQPEQYYNYHAMLCEKKIQDSIKNQEKGILSKMSEYFFQNKKEEDDKTSHSSFTHLSPPQDNASMGSVGARKDQKDSAIINFGTKSIKKIFTQLLIKLRKDGENKLHDLELKKQSQNLIAEEQGKNSEKMDIPSERQ</sequence>
<evidence type="ECO:0000256" key="1">
    <source>
        <dbReference type="SAM" id="MobiDB-lite"/>
    </source>
</evidence>
<dbReference type="Gene3D" id="1.25.40.10">
    <property type="entry name" value="Tetratricopeptide repeat domain"/>
    <property type="match status" value="1"/>
</dbReference>
<dbReference type="RefSeq" id="XP_001033500.3">
    <property type="nucleotide sequence ID" value="XM_001033500.3"/>
</dbReference>
<dbReference type="HOGENOM" id="CLU_281948_0_0_1"/>
<dbReference type="InterPro" id="IPR005112">
    <property type="entry name" value="dDENN_dom"/>
</dbReference>
<dbReference type="Pfam" id="PF03456">
    <property type="entry name" value="uDENN"/>
    <property type="match status" value="1"/>
</dbReference>
<dbReference type="InterPro" id="IPR011990">
    <property type="entry name" value="TPR-like_helical_dom_sf"/>
</dbReference>
<dbReference type="InterPro" id="IPR051696">
    <property type="entry name" value="DENN_Domain_GEFs"/>
</dbReference>
<protein>
    <submittedName>
        <fullName evidence="3">DENN (AEX-3) domain protein</fullName>
    </submittedName>
</protein>
<feature type="compositionally biased region" description="Polar residues" evidence="1">
    <location>
        <begin position="1074"/>
        <end position="1089"/>
    </location>
</feature>
<proteinExistence type="predicted"/>
<dbReference type="KEGG" id="tet:TTHERM_00313190"/>
<dbReference type="AlphaFoldDB" id="Q22KG2"/>
<keyword evidence="4" id="KW-1185">Reference proteome</keyword>
<dbReference type="Gene3D" id="3.40.50.11500">
    <property type="match status" value="1"/>
</dbReference>
<dbReference type="EMBL" id="GG662498">
    <property type="protein sequence ID" value="EAR85837.3"/>
    <property type="molecule type" value="Genomic_DNA"/>
</dbReference>
<dbReference type="SMART" id="SM00799">
    <property type="entry name" value="DENN"/>
    <property type="match status" value="1"/>
</dbReference>
<dbReference type="SMART" id="SM00801">
    <property type="entry name" value="dDENN"/>
    <property type="match status" value="1"/>
</dbReference>
<evidence type="ECO:0000313" key="4">
    <source>
        <dbReference type="Proteomes" id="UP000009168"/>
    </source>
</evidence>
<dbReference type="Gene3D" id="3.30.450.200">
    <property type="match status" value="1"/>
</dbReference>
<dbReference type="PROSITE" id="PS50211">
    <property type="entry name" value="DENN"/>
    <property type="match status" value="1"/>
</dbReference>
<dbReference type="InterPro" id="IPR005113">
    <property type="entry name" value="uDENN_dom"/>
</dbReference>
<evidence type="ECO:0000259" key="2">
    <source>
        <dbReference type="PROSITE" id="PS50211"/>
    </source>
</evidence>
<dbReference type="Proteomes" id="UP000009168">
    <property type="component" value="Unassembled WGS sequence"/>
</dbReference>
<dbReference type="Pfam" id="PF02141">
    <property type="entry name" value="DENN"/>
    <property type="match status" value="1"/>
</dbReference>
<dbReference type="OrthoDB" id="308821at2759"/>
<name>Q22KG2_TETTS</name>
<dbReference type="SMART" id="SM00800">
    <property type="entry name" value="uDENN"/>
    <property type="match status" value="1"/>
</dbReference>
<accession>Q22KG2</accession>
<evidence type="ECO:0000313" key="3">
    <source>
        <dbReference type="EMBL" id="EAR85837.3"/>
    </source>
</evidence>
<feature type="domain" description="UDENN" evidence="2">
    <location>
        <begin position="205"/>
        <end position="638"/>
    </location>
</feature>
<feature type="compositionally biased region" description="Basic and acidic residues" evidence="1">
    <location>
        <begin position="1146"/>
        <end position="1161"/>
    </location>
</feature>
<reference evidence="4" key="1">
    <citation type="journal article" date="2006" name="PLoS Biol.">
        <title>Macronuclear genome sequence of the ciliate Tetrahymena thermophila, a model eukaryote.</title>
        <authorList>
            <person name="Eisen J.A."/>
            <person name="Coyne R.S."/>
            <person name="Wu M."/>
            <person name="Wu D."/>
            <person name="Thiagarajan M."/>
            <person name="Wortman J.R."/>
            <person name="Badger J.H."/>
            <person name="Ren Q."/>
            <person name="Amedeo P."/>
            <person name="Jones K.M."/>
            <person name="Tallon L.J."/>
            <person name="Delcher A.L."/>
            <person name="Salzberg S.L."/>
            <person name="Silva J.C."/>
            <person name="Haas B.J."/>
            <person name="Majoros W.H."/>
            <person name="Farzad M."/>
            <person name="Carlton J.M."/>
            <person name="Smith R.K. Jr."/>
            <person name="Garg J."/>
            <person name="Pearlman R.E."/>
            <person name="Karrer K.M."/>
            <person name="Sun L."/>
            <person name="Manning G."/>
            <person name="Elde N.C."/>
            <person name="Turkewitz A.P."/>
            <person name="Asai D.J."/>
            <person name="Wilkes D.E."/>
            <person name="Wang Y."/>
            <person name="Cai H."/>
            <person name="Collins K."/>
            <person name="Stewart B.A."/>
            <person name="Lee S.R."/>
            <person name="Wilamowska K."/>
            <person name="Weinberg Z."/>
            <person name="Ruzzo W.L."/>
            <person name="Wloga D."/>
            <person name="Gaertig J."/>
            <person name="Frankel J."/>
            <person name="Tsao C.-C."/>
            <person name="Gorovsky M.A."/>
            <person name="Keeling P.J."/>
            <person name="Waller R.F."/>
            <person name="Patron N.J."/>
            <person name="Cherry J.M."/>
            <person name="Stover N.A."/>
            <person name="Krieger C.J."/>
            <person name="del Toro C."/>
            <person name="Ryder H.F."/>
            <person name="Williamson S.C."/>
            <person name="Barbeau R.A."/>
            <person name="Hamilton E.P."/>
            <person name="Orias E."/>
        </authorList>
    </citation>
    <scope>NUCLEOTIDE SEQUENCE [LARGE SCALE GENOMIC DNA]</scope>
    <source>
        <strain evidence="4">SB210</strain>
    </source>
</reference>
<dbReference type="InterPro" id="IPR037516">
    <property type="entry name" value="Tripartite_DENN"/>
</dbReference>
<feature type="region of interest" description="Disordered" evidence="1">
    <location>
        <begin position="1071"/>
        <end position="1096"/>
    </location>
</feature>
<dbReference type="PANTHER" id="PTHR12296">
    <property type="entry name" value="DENN DOMAIN-CONTAINING PROTEIN 4"/>
    <property type="match status" value="1"/>
</dbReference>